<dbReference type="InterPro" id="IPR017853">
    <property type="entry name" value="GH"/>
</dbReference>
<evidence type="ECO:0000313" key="8">
    <source>
        <dbReference type="Proteomes" id="UP000481153"/>
    </source>
</evidence>
<feature type="transmembrane region" description="Helical" evidence="5">
    <location>
        <begin position="522"/>
        <end position="542"/>
    </location>
</feature>
<keyword evidence="6" id="KW-0732">Signal</keyword>
<name>A0A6G0WZE6_9STRA</name>
<evidence type="ECO:0000256" key="6">
    <source>
        <dbReference type="SAM" id="SignalP"/>
    </source>
</evidence>
<evidence type="ECO:0000256" key="1">
    <source>
        <dbReference type="ARBA" id="ARBA00010838"/>
    </source>
</evidence>
<comment type="caution">
    <text evidence="7">The sequence shown here is derived from an EMBL/GenBank/DDBJ whole genome shotgun (WGS) entry which is preliminary data.</text>
</comment>
<keyword evidence="5" id="KW-0472">Membrane</keyword>
<dbReference type="Pfam" id="PF00232">
    <property type="entry name" value="Glyco_hydro_1"/>
    <property type="match status" value="1"/>
</dbReference>
<evidence type="ECO:0000256" key="5">
    <source>
        <dbReference type="SAM" id="Phobius"/>
    </source>
</evidence>
<feature type="signal peptide" evidence="6">
    <location>
        <begin position="1"/>
        <end position="21"/>
    </location>
</feature>
<dbReference type="PANTHER" id="PTHR10353">
    <property type="entry name" value="GLYCOSYL HYDROLASE"/>
    <property type="match status" value="1"/>
</dbReference>
<dbReference type="FunFam" id="3.20.20.80:FF:000099">
    <property type="entry name" value="Lactase-phlorizin hydrolase, putative"/>
    <property type="match status" value="1"/>
</dbReference>
<dbReference type="InterPro" id="IPR001360">
    <property type="entry name" value="Glyco_hydro_1"/>
</dbReference>
<dbReference type="AlphaFoldDB" id="A0A6G0WZE6"/>
<comment type="similarity">
    <text evidence="1 4">Belongs to the glycosyl hydrolase 1 family.</text>
</comment>
<keyword evidence="5" id="KW-1133">Transmembrane helix</keyword>
<dbReference type="PRINTS" id="PR00131">
    <property type="entry name" value="GLHYDRLASE1"/>
</dbReference>
<dbReference type="Gene3D" id="3.20.20.80">
    <property type="entry name" value="Glycosidases"/>
    <property type="match status" value="1"/>
</dbReference>
<keyword evidence="8" id="KW-1185">Reference proteome</keyword>
<dbReference type="PANTHER" id="PTHR10353:SF36">
    <property type="entry name" value="LP05116P"/>
    <property type="match status" value="1"/>
</dbReference>
<gene>
    <name evidence="7" type="ORF">Ae201684_010216</name>
</gene>
<evidence type="ECO:0000256" key="3">
    <source>
        <dbReference type="ARBA" id="ARBA00023295"/>
    </source>
</evidence>
<feature type="chain" id="PRO_5026065829" description="Beta-glucosidase" evidence="6">
    <location>
        <begin position="22"/>
        <end position="560"/>
    </location>
</feature>
<dbReference type="GO" id="GO:0008422">
    <property type="term" value="F:beta-glucosidase activity"/>
    <property type="evidence" value="ECO:0007669"/>
    <property type="project" value="TreeGrafter"/>
</dbReference>
<evidence type="ECO:0000313" key="7">
    <source>
        <dbReference type="EMBL" id="KAF0732893.1"/>
    </source>
</evidence>
<dbReference type="EMBL" id="VJMJ01000128">
    <property type="protein sequence ID" value="KAF0732893.1"/>
    <property type="molecule type" value="Genomic_DNA"/>
</dbReference>
<organism evidence="7 8">
    <name type="scientific">Aphanomyces euteiches</name>
    <dbReference type="NCBI Taxonomy" id="100861"/>
    <lineage>
        <taxon>Eukaryota</taxon>
        <taxon>Sar</taxon>
        <taxon>Stramenopiles</taxon>
        <taxon>Oomycota</taxon>
        <taxon>Saprolegniomycetes</taxon>
        <taxon>Saprolegniales</taxon>
        <taxon>Verrucalvaceae</taxon>
        <taxon>Aphanomyces</taxon>
    </lineage>
</organism>
<dbReference type="GO" id="GO:0005975">
    <property type="term" value="P:carbohydrate metabolic process"/>
    <property type="evidence" value="ECO:0007669"/>
    <property type="project" value="InterPro"/>
</dbReference>
<sequence length="560" mass="62351">MAPLTAARIAMALGLASVVASTEERCFPENFLMGTATAAYQVEGGWNLTGRTPSIWDDFCRSRPEVQCANVADDFVHRYASDIAVMKEMGMSSFRFSISWSRVMKWDNATRQMERNQPGIDFYHALIDTLLASKMTPIATLYHFDLPSALHTQLNGWLNASIVEHFNLYADLMFDEYGSKVGYWGTFNEPFSFTTGGYANGNRAPGISHSDTAAFLAAHHVLLSHAAAVQTFRTKKLSSKISIVLNSDFAYPLDPNSPEDQEAAVRKLQFSLGWYLNPVVNGDYPEIMKKRAGSLLPQFTPEQSKLLKGSYDIFMLNHYSSNRVTDCDSPRSKTPCESLNQGWARTLGADYSHNPIGARTGHMNSQGKPLCSWFNGYPPGYLPMIRWMHAFNKSAPILLTENGFCGNATIDNQDQLWYYQGYLDQVWQGLQEGIPILGYTAWSFVDNYEWTSFEPRFGLFHVDFPPQAGSKEGYIPLSTDLKRTPRPAAIWFGQVVKSKCLPPVETSSKDAPAPSKSTSSGMYIGLGGLVLIVVVVIGAYVWRNSNQGDVNERTPLVAKD</sequence>
<proteinExistence type="inferred from homology"/>
<evidence type="ECO:0000256" key="4">
    <source>
        <dbReference type="RuleBase" id="RU003690"/>
    </source>
</evidence>
<dbReference type="PROSITE" id="PS00653">
    <property type="entry name" value="GLYCOSYL_HYDROL_F1_2"/>
    <property type="match status" value="1"/>
</dbReference>
<evidence type="ECO:0008006" key="9">
    <source>
        <dbReference type="Google" id="ProtNLM"/>
    </source>
</evidence>
<dbReference type="SUPFAM" id="SSF51445">
    <property type="entry name" value="(Trans)glycosidases"/>
    <property type="match status" value="1"/>
</dbReference>
<dbReference type="VEuPathDB" id="FungiDB:AeMF1_001920"/>
<dbReference type="Proteomes" id="UP000481153">
    <property type="component" value="Unassembled WGS sequence"/>
</dbReference>
<accession>A0A6G0WZE6</accession>
<keyword evidence="5" id="KW-0812">Transmembrane</keyword>
<evidence type="ECO:0000256" key="2">
    <source>
        <dbReference type="ARBA" id="ARBA00022801"/>
    </source>
</evidence>
<protein>
    <recommendedName>
        <fullName evidence="9">Beta-glucosidase</fullName>
    </recommendedName>
</protein>
<reference evidence="7 8" key="1">
    <citation type="submission" date="2019-07" db="EMBL/GenBank/DDBJ databases">
        <title>Genomics analysis of Aphanomyces spp. identifies a new class of oomycete effector associated with host adaptation.</title>
        <authorList>
            <person name="Gaulin E."/>
        </authorList>
    </citation>
    <scope>NUCLEOTIDE SEQUENCE [LARGE SCALE GENOMIC DNA]</scope>
    <source>
        <strain evidence="7 8">ATCC 201684</strain>
    </source>
</reference>
<keyword evidence="3" id="KW-0326">Glycosidase</keyword>
<keyword evidence="2" id="KW-0378">Hydrolase</keyword>
<dbReference type="InterPro" id="IPR033132">
    <property type="entry name" value="GH_1_N_CS"/>
</dbReference>